<protein>
    <submittedName>
        <fullName evidence="2">Protein-disulfide isomerase</fullName>
    </submittedName>
</protein>
<accession>A0A2A5JUV9</accession>
<name>A0A2A5JUV9_PSEO7</name>
<reference evidence="3" key="1">
    <citation type="journal article" date="2019" name="Genome Announc.">
        <title>Draft Genome Sequence of Pseudoalteromonas piscicida Strain 36Y ROTHPW, an Hypersaline Seawater Isolate from the South Coast of Sonora, Mexico.</title>
        <authorList>
            <person name="Sanchez-Diaz R."/>
            <person name="Molina-Garza Z.J."/>
            <person name="Cruz-Suarez L.E."/>
            <person name="Selvin J."/>
            <person name="Kiran G.S."/>
            <person name="Ibarra-Gamez J.C."/>
            <person name="Gomez-Gil B."/>
            <person name="Galaviz-Silva L."/>
        </authorList>
    </citation>
    <scope>NUCLEOTIDE SEQUENCE [LARGE SCALE GENOMIC DNA]</scope>
    <source>
        <strain evidence="3">36Y_RITHPW</strain>
    </source>
</reference>
<dbReference type="Proteomes" id="UP000228621">
    <property type="component" value="Unassembled WGS sequence"/>
</dbReference>
<dbReference type="EMBL" id="NKHF01000013">
    <property type="protein sequence ID" value="PCK33190.1"/>
    <property type="molecule type" value="Genomic_DNA"/>
</dbReference>
<proteinExistence type="predicted"/>
<keyword evidence="3" id="KW-1185">Reference proteome</keyword>
<dbReference type="InterPro" id="IPR036249">
    <property type="entry name" value="Thioredoxin-like_sf"/>
</dbReference>
<gene>
    <name evidence="2" type="ORF">CEX98_03235</name>
</gene>
<dbReference type="GO" id="GO:0016853">
    <property type="term" value="F:isomerase activity"/>
    <property type="evidence" value="ECO:0007669"/>
    <property type="project" value="UniProtKB-KW"/>
</dbReference>
<dbReference type="InterPro" id="IPR001853">
    <property type="entry name" value="DSBA-like_thioredoxin_dom"/>
</dbReference>
<dbReference type="Pfam" id="PF01323">
    <property type="entry name" value="DSBA"/>
    <property type="match status" value="1"/>
</dbReference>
<evidence type="ECO:0000313" key="3">
    <source>
        <dbReference type="Proteomes" id="UP000228621"/>
    </source>
</evidence>
<dbReference type="Gene3D" id="3.40.30.10">
    <property type="entry name" value="Glutaredoxin"/>
    <property type="match status" value="1"/>
</dbReference>
<dbReference type="OrthoDB" id="9813770at2"/>
<dbReference type="CDD" id="cd03025">
    <property type="entry name" value="DsbA_FrnE_like"/>
    <property type="match status" value="1"/>
</dbReference>
<comment type="caution">
    <text evidence="2">The sequence shown here is derived from an EMBL/GenBank/DDBJ whole genome shotgun (WGS) entry which is preliminary data.</text>
</comment>
<dbReference type="PANTHER" id="PTHR13887">
    <property type="entry name" value="GLUTATHIONE S-TRANSFERASE KAPPA"/>
    <property type="match status" value="1"/>
</dbReference>
<dbReference type="GO" id="GO:0016491">
    <property type="term" value="F:oxidoreductase activity"/>
    <property type="evidence" value="ECO:0007669"/>
    <property type="project" value="InterPro"/>
</dbReference>
<evidence type="ECO:0000259" key="1">
    <source>
        <dbReference type="Pfam" id="PF01323"/>
    </source>
</evidence>
<dbReference type="SUPFAM" id="SSF52833">
    <property type="entry name" value="Thioredoxin-like"/>
    <property type="match status" value="1"/>
</dbReference>
<dbReference type="RefSeq" id="WP_099640694.1">
    <property type="nucleotide sequence ID" value="NZ_NKHF01000013.1"/>
</dbReference>
<keyword evidence="2" id="KW-0413">Isomerase</keyword>
<dbReference type="AlphaFoldDB" id="A0A2A5JUV9"/>
<evidence type="ECO:0000313" key="2">
    <source>
        <dbReference type="EMBL" id="PCK33190.1"/>
    </source>
</evidence>
<feature type="domain" description="DSBA-like thioredoxin" evidence="1">
    <location>
        <begin position="4"/>
        <end position="179"/>
    </location>
</feature>
<dbReference type="PANTHER" id="PTHR13887:SF51">
    <property type="entry name" value="DSBA FAMILY PROTEIN"/>
    <property type="match status" value="1"/>
</dbReference>
<sequence>MVKVHYFFDPMCGWCYGATSLLDAIAANRELELVLHPGGMIANQSIEKAFRNHILISDAHIASITGAQFGKGYVQRVKSNESMILDSYITARAIITAEQLGITPLSMLKTIQHAHYVEGKQVNRVEVIDELAVELGLDKNLWQQAMQANRGAEQPKIAQSHLLMQKFKVRGYPTLILEKDETQVKLPHTAYYGKPDAWRQLIDDCIHQS</sequence>
<organism evidence="2 3">
    <name type="scientific">Pseudoalteromonas piscicida</name>
    <dbReference type="NCBI Taxonomy" id="43662"/>
    <lineage>
        <taxon>Bacteria</taxon>
        <taxon>Pseudomonadati</taxon>
        <taxon>Pseudomonadota</taxon>
        <taxon>Gammaproteobacteria</taxon>
        <taxon>Alteromonadales</taxon>
        <taxon>Pseudoalteromonadaceae</taxon>
        <taxon>Pseudoalteromonas</taxon>
    </lineage>
</organism>